<reference evidence="2" key="1">
    <citation type="journal article" date="2023" name="Front. Plant Sci.">
        <title>Chromosomal-level genome assembly of Melastoma candidum provides insights into trichome evolution.</title>
        <authorList>
            <person name="Zhong Y."/>
            <person name="Wu W."/>
            <person name="Sun C."/>
            <person name="Zou P."/>
            <person name="Liu Y."/>
            <person name="Dai S."/>
            <person name="Zhou R."/>
        </authorList>
    </citation>
    <scope>NUCLEOTIDE SEQUENCE [LARGE SCALE GENOMIC DNA]</scope>
</reference>
<evidence type="ECO:0000313" key="1">
    <source>
        <dbReference type="EMBL" id="KAI4375815.1"/>
    </source>
</evidence>
<accession>A0ACB9RAU5</accession>
<name>A0ACB9RAU5_9MYRT</name>
<gene>
    <name evidence="1" type="ORF">MLD38_013639</name>
</gene>
<evidence type="ECO:0000313" key="2">
    <source>
        <dbReference type="Proteomes" id="UP001057402"/>
    </source>
</evidence>
<dbReference type="Proteomes" id="UP001057402">
    <property type="component" value="Chromosome 4"/>
</dbReference>
<proteinExistence type="predicted"/>
<protein>
    <submittedName>
        <fullName evidence="1">Uncharacterized protein</fullName>
    </submittedName>
</protein>
<comment type="caution">
    <text evidence="1">The sequence shown here is derived from an EMBL/GenBank/DDBJ whole genome shotgun (WGS) entry which is preliminary data.</text>
</comment>
<sequence length="314" mass="34152">MMEAAFDVVDMSLRLSFFLFLVFAYACRGDKHSSEESEGRGIGIRDVLPIKTIANGEGDTVDCIDIYVQPAFGHPALEGHAVRLMPSSLISRDVGPASNVSYKLAEPCPPGSVPIPRFCKVDPLIVRTLSTIESENRTCDGSNLNEIVDFSRIFWADGENPIEHGGGAVLSTHNLTVAKERFTSLNLVVQGGTDGRLSAISAGWMVDQKGTTRLFTSWTGDDHNGVCYNHDCPGFVQTSSDLALNAVVTHKGDGDLSGIQVSVLQDPLTRHWWLAYDGNFVGYWPNELFGDLYDGATLLDWSAATKHSTFYAGT</sequence>
<dbReference type="EMBL" id="CM042883">
    <property type="protein sequence ID" value="KAI4375815.1"/>
    <property type="molecule type" value="Genomic_DNA"/>
</dbReference>
<keyword evidence="2" id="KW-1185">Reference proteome</keyword>
<organism evidence="1 2">
    <name type="scientific">Melastoma candidum</name>
    <dbReference type="NCBI Taxonomy" id="119954"/>
    <lineage>
        <taxon>Eukaryota</taxon>
        <taxon>Viridiplantae</taxon>
        <taxon>Streptophyta</taxon>
        <taxon>Embryophyta</taxon>
        <taxon>Tracheophyta</taxon>
        <taxon>Spermatophyta</taxon>
        <taxon>Magnoliopsida</taxon>
        <taxon>eudicotyledons</taxon>
        <taxon>Gunneridae</taxon>
        <taxon>Pentapetalae</taxon>
        <taxon>rosids</taxon>
        <taxon>malvids</taxon>
        <taxon>Myrtales</taxon>
        <taxon>Melastomataceae</taxon>
        <taxon>Melastomatoideae</taxon>
        <taxon>Melastomateae</taxon>
        <taxon>Melastoma</taxon>
    </lineage>
</organism>